<accession>A0A423X569</accession>
<name>A0A423X569_9PEZI</name>
<gene>
    <name evidence="1" type="ORF">VPNG_05332</name>
</gene>
<protein>
    <submittedName>
        <fullName evidence="1">Uncharacterized protein</fullName>
    </submittedName>
</protein>
<dbReference type="OrthoDB" id="5232757at2759"/>
<dbReference type="InParanoid" id="A0A423X569"/>
<dbReference type="Proteomes" id="UP000285146">
    <property type="component" value="Unassembled WGS sequence"/>
</dbReference>
<proteinExistence type="predicted"/>
<dbReference type="AlphaFoldDB" id="A0A423X569"/>
<reference evidence="1 2" key="1">
    <citation type="submission" date="2015-09" db="EMBL/GenBank/DDBJ databases">
        <title>Host preference determinants of Valsa canker pathogens revealed by comparative genomics.</title>
        <authorList>
            <person name="Yin Z."/>
            <person name="Huang L."/>
        </authorList>
    </citation>
    <scope>NUCLEOTIDE SEQUENCE [LARGE SCALE GENOMIC DNA]</scope>
    <source>
        <strain evidence="1 2">SXYLt</strain>
    </source>
</reference>
<sequence length="73" mass="8229">MPSQTRDYAVSTVSGSTTYSYDKMPKGNHAAKRSLRQKVKDAVKDIGTSPFEYDDEKERQAFTWVATLPPSRT</sequence>
<evidence type="ECO:0000313" key="2">
    <source>
        <dbReference type="Proteomes" id="UP000285146"/>
    </source>
</evidence>
<evidence type="ECO:0000313" key="1">
    <source>
        <dbReference type="EMBL" id="ROW10888.1"/>
    </source>
</evidence>
<dbReference type="EMBL" id="LKEB01000027">
    <property type="protein sequence ID" value="ROW10888.1"/>
    <property type="molecule type" value="Genomic_DNA"/>
</dbReference>
<comment type="caution">
    <text evidence="1">The sequence shown here is derived from an EMBL/GenBank/DDBJ whole genome shotgun (WGS) entry which is preliminary data.</text>
</comment>
<organism evidence="1 2">
    <name type="scientific">Cytospora leucostoma</name>
    <dbReference type="NCBI Taxonomy" id="1230097"/>
    <lineage>
        <taxon>Eukaryota</taxon>
        <taxon>Fungi</taxon>
        <taxon>Dikarya</taxon>
        <taxon>Ascomycota</taxon>
        <taxon>Pezizomycotina</taxon>
        <taxon>Sordariomycetes</taxon>
        <taxon>Sordariomycetidae</taxon>
        <taxon>Diaporthales</taxon>
        <taxon>Cytosporaceae</taxon>
        <taxon>Cytospora</taxon>
    </lineage>
</organism>
<keyword evidence="2" id="KW-1185">Reference proteome</keyword>